<dbReference type="PANTHER" id="PTHR36142:SF2">
    <property type="entry name" value="METALLO-HYDROLASE_OXIDOREDUCTASE SUPERFAMILY PROTEIN"/>
    <property type="match status" value="1"/>
</dbReference>
<dbReference type="RefSeq" id="WP_171976693.1">
    <property type="nucleotide sequence ID" value="NZ_CAWOXK010000001.1"/>
</dbReference>
<dbReference type="SUPFAM" id="SSF56281">
    <property type="entry name" value="Metallo-hydrolase/oxidoreductase"/>
    <property type="match status" value="1"/>
</dbReference>
<dbReference type="Pfam" id="PF13483">
    <property type="entry name" value="Lactamase_B_3"/>
    <property type="match status" value="1"/>
</dbReference>
<reference evidence="1 2" key="1">
    <citation type="submission" date="2018-06" db="EMBL/GenBank/DDBJ databases">
        <title>Comparative genomics of Brasilonema spp. strains.</title>
        <authorList>
            <person name="Alvarenga D.O."/>
            <person name="Fiore M.F."/>
            <person name="Varani A.M."/>
        </authorList>
    </citation>
    <scope>NUCLEOTIDE SEQUENCE [LARGE SCALE GENOMIC DNA]</scope>
    <source>
        <strain evidence="1 2">CENA114</strain>
    </source>
</reference>
<evidence type="ECO:0000313" key="1">
    <source>
        <dbReference type="EMBL" id="QDL09487.1"/>
    </source>
</evidence>
<dbReference type="KEGG" id="bsen:DP114_17700"/>
<dbReference type="PANTHER" id="PTHR36142">
    <property type="entry name" value="METALLO-HYDROLASE/OXIDOREDUCTASE SUPERFAMILY PROTEIN"/>
    <property type="match status" value="1"/>
</dbReference>
<dbReference type="GO" id="GO:0016787">
    <property type="term" value="F:hydrolase activity"/>
    <property type="evidence" value="ECO:0007669"/>
    <property type="project" value="UniProtKB-KW"/>
</dbReference>
<dbReference type="Gene3D" id="3.60.15.10">
    <property type="entry name" value="Ribonuclease Z/Hydroxyacylglutathione hydrolase-like"/>
    <property type="match status" value="1"/>
</dbReference>
<keyword evidence="1" id="KW-0378">Hydrolase</keyword>
<dbReference type="Proteomes" id="UP000503129">
    <property type="component" value="Chromosome"/>
</dbReference>
<keyword evidence="2" id="KW-1185">Reference proteome</keyword>
<sequence>MYLTWLDSNSWLIEIGGQRILLDPWLVDSLTFSGQNWFFKGSRSQQRPIPENINLILLSQGLEDHAHPPTLKQLDHNIPVVASPNATKVVQQLNYTQITTLAHGQSFTLNQSVEIKATPGSLVGLNLVENGYLLKELESGLTLYYEPHGNHSSTLKEIPPVDIVITPLIELGLPLVGAFIKGNKYALEVAQWLQPQVMISTAAGGDVIFEGLLNSFLQTKGSIEEFRSLLEKNNLSTQVIDPKPGDRFEVKLEKRVLNV</sequence>
<gene>
    <name evidence="1" type="ORF">DP114_17700</name>
</gene>
<dbReference type="EMBL" id="CP030118">
    <property type="protein sequence ID" value="QDL09487.1"/>
    <property type="molecule type" value="Genomic_DNA"/>
</dbReference>
<dbReference type="AlphaFoldDB" id="A0A856MJY7"/>
<evidence type="ECO:0000313" key="2">
    <source>
        <dbReference type="Proteomes" id="UP000503129"/>
    </source>
</evidence>
<name>A0A856MJY7_9CYAN</name>
<dbReference type="InterPro" id="IPR036866">
    <property type="entry name" value="RibonucZ/Hydroxyglut_hydro"/>
</dbReference>
<proteinExistence type="predicted"/>
<organism evidence="1 2">
    <name type="scientific">Brasilonema sennae CENA114</name>
    <dbReference type="NCBI Taxonomy" id="415709"/>
    <lineage>
        <taxon>Bacteria</taxon>
        <taxon>Bacillati</taxon>
        <taxon>Cyanobacteriota</taxon>
        <taxon>Cyanophyceae</taxon>
        <taxon>Nostocales</taxon>
        <taxon>Scytonemataceae</taxon>
        <taxon>Brasilonema</taxon>
        <taxon>Bromeliae group (in: Brasilonema)</taxon>
    </lineage>
</organism>
<accession>A0A856MJY7</accession>
<protein>
    <submittedName>
        <fullName evidence="1">MBL fold metallo-hydrolase</fullName>
    </submittedName>
</protein>